<evidence type="ECO:0000256" key="8">
    <source>
        <dbReference type="ARBA" id="ARBA00033277"/>
    </source>
</evidence>
<evidence type="ECO:0000256" key="10">
    <source>
        <dbReference type="SAM" id="Coils"/>
    </source>
</evidence>
<name>A0A9N9CZU1_9GLOM</name>
<keyword evidence="5" id="KW-0862">Zinc</keyword>
<dbReference type="GO" id="GO:0061575">
    <property type="term" value="F:cyclin-dependent protein serine/threonine kinase activator activity"/>
    <property type="evidence" value="ECO:0007669"/>
    <property type="project" value="InterPro"/>
</dbReference>
<keyword evidence="3" id="KW-0479">Metal-binding</keyword>
<dbReference type="PROSITE" id="PS00518">
    <property type="entry name" value="ZF_RING_1"/>
    <property type="match status" value="1"/>
</dbReference>
<dbReference type="GO" id="GO:0005675">
    <property type="term" value="C:transcription factor TFIIH holo complex"/>
    <property type="evidence" value="ECO:0007669"/>
    <property type="project" value="InterPro"/>
</dbReference>
<evidence type="ECO:0000256" key="9">
    <source>
        <dbReference type="PROSITE-ProRule" id="PRU00175"/>
    </source>
</evidence>
<gene>
    <name evidence="13" type="ORF">PBRASI_LOCUS8749</name>
</gene>
<dbReference type="GO" id="GO:0006289">
    <property type="term" value="P:nucleotide-excision repair"/>
    <property type="evidence" value="ECO:0007669"/>
    <property type="project" value="InterPro"/>
</dbReference>
<dbReference type="InterPro" id="IPR013083">
    <property type="entry name" value="Znf_RING/FYVE/PHD"/>
</dbReference>
<dbReference type="PROSITE" id="PS50089">
    <property type="entry name" value="ZF_RING_2"/>
    <property type="match status" value="1"/>
</dbReference>
<dbReference type="AlphaFoldDB" id="A0A9N9CZU1"/>
<dbReference type="SMART" id="SM00184">
    <property type="entry name" value="RING"/>
    <property type="match status" value="1"/>
</dbReference>
<organism evidence="13 14">
    <name type="scientific">Paraglomus brasilianum</name>
    <dbReference type="NCBI Taxonomy" id="144538"/>
    <lineage>
        <taxon>Eukaryota</taxon>
        <taxon>Fungi</taxon>
        <taxon>Fungi incertae sedis</taxon>
        <taxon>Mucoromycota</taxon>
        <taxon>Glomeromycotina</taxon>
        <taxon>Glomeromycetes</taxon>
        <taxon>Paraglomerales</taxon>
        <taxon>Paraglomeraceae</taxon>
        <taxon>Paraglomus</taxon>
    </lineage>
</organism>
<dbReference type="Pfam" id="PF17121">
    <property type="entry name" value="zf-C3HC4_5"/>
    <property type="match status" value="1"/>
</dbReference>
<dbReference type="GO" id="GO:0008270">
    <property type="term" value="F:zinc ion binding"/>
    <property type="evidence" value="ECO:0007669"/>
    <property type="project" value="UniProtKB-KW"/>
</dbReference>
<feature type="coiled-coil region" evidence="10">
    <location>
        <begin position="146"/>
        <end position="213"/>
    </location>
</feature>
<dbReference type="InterPro" id="IPR004575">
    <property type="entry name" value="MAT1/Tfb3"/>
</dbReference>
<dbReference type="Proteomes" id="UP000789739">
    <property type="component" value="Unassembled WGS sequence"/>
</dbReference>
<keyword evidence="4 9" id="KW-0863">Zinc-finger</keyword>
<dbReference type="Pfam" id="PF06391">
    <property type="entry name" value="MAT1"/>
    <property type="match status" value="1"/>
</dbReference>
<keyword evidence="10" id="KW-0175">Coiled coil</keyword>
<evidence type="ECO:0000313" key="13">
    <source>
        <dbReference type="EMBL" id="CAG8621741.1"/>
    </source>
</evidence>
<evidence type="ECO:0000256" key="3">
    <source>
        <dbReference type="ARBA" id="ARBA00022723"/>
    </source>
</evidence>
<keyword evidence="14" id="KW-1185">Reference proteome</keyword>
<proteinExistence type="predicted"/>
<dbReference type="PANTHER" id="PTHR12683">
    <property type="entry name" value="CDK-ACTIVATING KINASE ASSEMBLY FACTOR MAT1"/>
    <property type="match status" value="1"/>
</dbReference>
<comment type="caution">
    <text evidence="13">The sequence shown here is derived from an EMBL/GenBank/DDBJ whole genome shotgun (WGS) entry which is preliminary data.</text>
</comment>
<dbReference type="InterPro" id="IPR017907">
    <property type="entry name" value="Znf_RING_CS"/>
</dbReference>
<feature type="domain" description="RING-type" evidence="12">
    <location>
        <begin position="37"/>
        <end position="80"/>
    </location>
</feature>
<accession>A0A9N9CZU1</accession>
<dbReference type="InterPro" id="IPR001841">
    <property type="entry name" value="Znf_RING"/>
</dbReference>
<evidence type="ECO:0000256" key="11">
    <source>
        <dbReference type="SAM" id="MobiDB-lite"/>
    </source>
</evidence>
<protein>
    <recommendedName>
        <fullName evidence="2">RNA polymerase II transcription factor B subunit 3</fullName>
    </recommendedName>
    <alternativeName>
        <fullName evidence="8">RNA polymerase II transcription factor B 38 kDa subunit</fullName>
    </alternativeName>
    <alternativeName>
        <fullName evidence="7">RNA polymerase II transcription factor B p38 subunit</fullName>
    </alternativeName>
</protein>
<evidence type="ECO:0000256" key="2">
    <source>
        <dbReference type="ARBA" id="ARBA00022257"/>
    </source>
</evidence>
<evidence type="ECO:0000256" key="4">
    <source>
        <dbReference type="ARBA" id="ARBA00022771"/>
    </source>
</evidence>
<dbReference type="Gene3D" id="3.30.40.10">
    <property type="entry name" value="Zinc/RING finger domain, C3HC4 (zinc finger)"/>
    <property type="match status" value="1"/>
</dbReference>
<dbReference type="PANTHER" id="PTHR12683:SF13">
    <property type="entry name" value="CDK-ACTIVATING KINASE ASSEMBLY FACTOR MAT1"/>
    <property type="match status" value="1"/>
</dbReference>
<dbReference type="SUPFAM" id="SSF57850">
    <property type="entry name" value="RING/U-box"/>
    <property type="match status" value="1"/>
</dbReference>
<evidence type="ECO:0000256" key="5">
    <source>
        <dbReference type="ARBA" id="ARBA00022833"/>
    </source>
</evidence>
<feature type="region of interest" description="Disordered" evidence="11">
    <location>
        <begin position="1"/>
        <end position="30"/>
    </location>
</feature>
<evidence type="ECO:0000259" key="12">
    <source>
        <dbReference type="PROSITE" id="PS50089"/>
    </source>
</evidence>
<dbReference type="GO" id="GO:0006357">
    <property type="term" value="P:regulation of transcription by RNA polymerase II"/>
    <property type="evidence" value="ECO:0007669"/>
    <property type="project" value="TreeGrafter"/>
</dbReference>
<dbReference type="EMBL" id="CAJVPI010001645">
    <property type="protein sequence ID" value="CAG8621741.1"/>
    <property type="molecule type" value="Genomic_DNA"/>
</dbReference>
<evidence type="ECO:0000256" key="1">
    <source>
        <dbReference type="ARBA" id="ARBA00004123"/>
    </source>
</evidence>
<evidence type="ECO:0000313" key="14">
    <source>
        <dbReference type="Proteomes" id="UP000789739"/>
    </source>
</evidence>
<reference evidence="13" key="1">
    <citation type="submission" date="2021-06" db="EMBL/GenBank/DDBJ databases">
        <authorList>
            <person name="Kallberg Y."/>
            <person name="Tangrot J."/>
            <person name="Rosling A."/>
        </authorList>
    </citation>
    <scope>NUCLEOTIDE SEQUENCE</scope>
    <source>
        <strain evidence="13">BR232B</strain>
    </source>
</reference>
<dbReference type="OrthoDB" id="5963at2759"/>
<dbReference type="NCBIfam" id="TIGR00570">
    <property type="entry name" value="cdk7"/>
    <property type="match status" value="1"/>
</dbReference>
<evidence type="ECO:0000256" key="7">
    <source>
        <dbReference type="ARBA" id="ARBA00029873"/>
    </source>
</evidence>
<comment type="subcellular location">
    <subcellularLocation>
        <location evidence="1">Nucleus</location>
    </subcellularLocation>
</comment>
<sequence length="313" mass="35658">MSVRSSTTAKSTPKKLSSNGINRQGETPSNDNADEVCPICKNNRYLSPDMKLLVSECYHKMCESCIDRLFANGAGPCPICGQIVRKVNFAIATFEDLLVEKEIKIRKRIAHHFNKRQEDFPSLKEYNDYLEEVEKIAWNLINGISLEETEAKIKAYQQENHDLIAANAQRMLQEEKLAKLVEEQELKEKQSEFEKYQKTLEEERKMKATLKDEFIEELRSSKQTADHSASTSLDIASSGVGMWLGLDREHLDDSMKDYNPAATEYADVDGYTLREKYYDPFTEVLGLSKTGGFNIKFVHERALQAAFSGICDV</sequence>
<dbReference type="InterPro" id="IPR015877">
    <property type="entry name" value="MAT1_centre"/>
</dbReference>
<keyword evidence="6" id="KW-0539">Nucleus</keyword>
<evidence type="ECO:0000256" key="6">
    <source>
        <dbReference type="ARBA" id="ARBA00023242"/>
    </source>
</evidence>
<dbReference type="FunFam" id="3.30.40.10:FF:000037">
    <property type="entry name" value="Cdk-activating kinase assembly factor MAT1, centre"/>
    <property type="match status" value="1"/>
</dbReference>